<protein>
    <submittedName>
        <fullName evidence="2">Transcription initiation factor IIB</fullName>
    </submittedName>
</protein>
<organism evidence="1 2">
    <name type="scientific">Panagrolaimus sp. ES5</name>
    <dbReference type="NCBI Taxonomy" id="591445"/>
    <lineage>
        <taxon>Eukaryota</taxon>
        <taxon>Metazoa</taxon>
        <taxon>Ecdysozoa</taxon>
        <taxon>Nematoda</taxon>
        <taxon>Chromadorea</taxon>
        <taxon>Rhabditida</taxon>
        <taxon>Tylenchina</taxon>
        <taxon>Panagrolaimomorpha</taxon>
        <taxon>Panagrolaimoidea</taxon>
        <taxon>Panagrolaimidae</taxon>
        <taxon>Panagrolaimus</taxon>
    </lineage>
</organism>
<dbReference type="WBParaSite" id="ES5_v2.g9226.t1">
    <property type="protein sequence ID" value="ES5_v2.g9226.t1"/>
    <property type="gene ID" value="ES5_v2.g9226"/>
</dbReference>
<evidence type="ECO:0000313" key="1">
    <source>
        <dbReference type="Proteomes" id="UP000887579"/>
    </source>
</evidence>
<reference evidence="2" key="1">
    <citation type="submission" date="2022-11" db="UniProtKB">
        <authorList>
            <consortium name="WormBaseParasite"/>
        </authorList>
    </citation>
    <scope>IDENTIFICATION</scope>
</reference>
<proteinExistence type="predicted"/>
<accession>A0AC34GX72</accession>
<name>A0AC34GX72_9BILA</name>
<dbReference type="Proteomes" id="UP000887579">
    <property type="component" value="Unplaced"/>
</dbReference>
<sequence>MSSLFCHYHPDSSLIEDNRAGDIICPECGTVVGDRLVDVGTEWRTFNDARSVTDPSRIGAPENSLYGLNNLATTFKSGFGASESVQGLANAQSRNVNPLDKQLFQAIETIRDYSERVYATKPIQDLAAKIFKQLLDNKTLPRQSSDAKAAACLYFACRKEGVPRTYEEIRAVSNVSKKNLGKCVTTLYDLLKTHFDAPNGSEFVSRFCGNLNLHISIQTAATRIAQKSEELNLVTGRSPVSLAAAAIYMASQASADKRTVKDICEITGAGVATIRQVYKLMLPRANELFLDNFNFVTSVEGLPKC</sequence>
<evidence type="ECO:0000313" key="2">
    <source>
        <dbReference type="WBParaSite" id="ES5_v2.g9226.t1"/>
    </source>
</evidence>